<dbReference type="AlphaFoldDB" id="A0A1M5GQG0"/>
<proteinExistence type="predicted"/>
<protein>
    <submittedName>
        <fullName evidence="2">Pimeloyl-ACP methyl ester carboxylesterase</fullName>
    </submittedName>
</protein>
<dbReference type="GO" id="GO:0016020">
    <property type="term" value="C:membrane"/>
    <property type="evidence" value="ECO:0007669"/>
    <property type="project" value="TreeGrafter"/>
</dbReference>
<dbReference type="Gene3D" id="3.40.50.1820">
    <property type="entry name" value="alpha/beta hydrolase"/>
    <property type="match status" value="1"/>
</dbReference>
<dbReference type="Proteomes" id="UP000183988">
    <property type="component" value="Unassembled WGS sequence"/>
</dbReference>
<dbReference type="OrthoDB" id="2357020at2"/>
<keyword evidence="3" id="KW-1185">Reference proteome</keyword>
<dbReference type="STRING" id="930117.SAMN05216225_101416"/>
<dbReference type="PANTHER" id="PTHR43798">
    <property type="entry name" value="MONOACYLGLYCEROL LIPASE"/>
    <property type="match status" value="1"/>
</dbReference>
<dbReference type="InterPro" id="IPR029058">
    <property type="entry name" value="AB_hydrolase_fold"/>
</dbReference>
<organism evidence="2 3">
    <name type="scientific">Ornithinibacillus halophilus</name>
    <dbReference type="NCBI Taxonomy" id="930117"/>
    <lineage>
        <taxon>Bacteria</taxon>
        <taxon>Bacillati</taxon>
        <taxon>Bacillota</taxon>
        <taxon>Bacilli</taxon>
        <taxon>Bacillales</taxon>
        <taxon>Bacillaceae</taxon>
        <taxon>Ornithinibacillus</taxon>
    </lineage>
</organism>
<evidence type="ECO:0000259" key="1">
    <source>
        <dbReference type="Pfam" id="PF00561"/>
    </source>
</evidence>
<evidence type="ECO:0000313" key="2">
    <source>
        <dbReference type="EMBL" id="SHG06050.1"/>
    </source>
</evidence>
<accession>A0A1M5GQG0</accession>
<dbReference type="SUPFAM" id="SSF53474">
    <property type="entry name" value="alpha/beta-Hydrolases"/>
    <property type="match status" value="1"/>
</dbReference>
<dbReference type="InterPro" id="IPR050266">
    <property type="entry name" value="AB_hydrolase_sf"/>
</dbReference>
<feature type="domain" description="AB hydrolase-1" evidence="1">
    <location>
        <begin position="15"/>
        <end position="118"/>
    </location>
</feature>
<gene>
    <name evidence="2" type="ORF">SAMN05216225_101416</name>
</gene>
<dbReference type="PRINTS" id="PR00111">
    <property type="entry name" value="ABHYDROLASE"/>
</dbReference>
<dbReference type="RefSeq" id="WP_072889734.1">
    <property type="nucleotide sequence ID" value="NZ_FQVW01000014.1"/>
</dbReference>
<reference evidence="2 3" key="1">
    <citation type="submission" date="2016-11" db="EMBL/GenBank/DDBJ databases">
        <authorList>
            <person name="Jaros S."/>
            <person name="Januszkiewicz K."/>
            <person name="Wedrychowicz H."/>
        </authorList>
    </citation>
    <scope>NUCLEOTIDE SEQUENCE [LARGE SCALE GENOMIC DNA]</scope>
    <source>
        <strain evidence="2 3">IBRC-M 10683</strain>
    </source>
</reference>
<dbReference type="PANTHER" id="PTHR43798:SF33">
    <property type="entry name" value="HYDROLASE, PUTATIVE (AFU_ORTHOLOGUE AFUA_2G14860)-RELATED"/>
    <property type="match status" value="1"/>
</dbReference>
<name>A0A1M5GQG0_9BACI</name>
<evidence type="ECO:0000313" key="3">
    <source>
        <dbReference type="Proteomes" id="UP000183988"/>
    </source>
</evidence>
<dbReference type="InterPro" id="IPR000073">
    <property type="entry name" value="AB_hydrolase_1"/>
</dbReference>
<dbReference type="Pfam" id="PF00561">
    <property type="entry name" value="Abhydrolase_1"/>
    <property type="match status" value="1"/>
</dbReference>
<dbReference type="EMBL" id="FQVW01000014">
    <property type="protein sequence ID" value="SHG06050.1"/>
    <property type="molecule type" value="Genomic_DNA"/>
</dbReference>
<sequence>MTQDYYVEKFGQGDPILFLPAAGFSGNEGFKIAEHLSDRFETHMIDLPGFGKSKGIETKVSSIKLANWVKDYLDEQHIEKANLIGHSLGGAILLNFAVHYPDKVNKLVLLDQGHKPFPRVPKSEFGAFAYFFPLLNMLVNLFGKSFLNKLAPLFTQDGEQKVDNDEIRKQFCKQASIEEDDYVRLAFENRADFSVEALNLLFGYYKLNLPNLLKKVTVPTYLVYGTFEGLNEKEYINTKRQVEKLHKHNLPITFQPLKGGHYVHWNQNFAWDELERFLLKNSEVSFVV</sequence>